<evidence type="ECO:0000313" key="4">
    <source>
        <dbReference type="Proteomes" id="UP000253606"/>
    </source>
</evidence>
<protein>
    <submittedName>
        <fullName evidence="3">Carbohydrate-selective porin</fullName>
    </submittedName>
</protein>
<sequence length="513" mass="54993">MKFRLEYGPTFISVDPLSSTRIRGRSRTVTRTRPSVFLRGAVLVGVSCSPLLHGQTDATALQAQVSPPSTSYLSAEPSAAAITPEELRKRYAFGNWAGLRTQLGRHGIVPTALLITDPFGNIHGGTQTGAANYSLFGVDIRLDTKALLGLKGGQLDIGGAVNFGTSLSRSYIGNTFPVQLADVAGAQPRLTYLSYTQALLRNRLSFRVGRTTLNSVFGEEFAGSEAFKKFVSVGFDLVPQGLFLDVPGGAGYPRATWGTRLKYSATKHLYVQGAAYNADAKQLTGDRHGVDFSLHGPVFAIGEAGFRHFRRPDDAKPSRNIKVGGFYGGGTHYSVKNGSLVPVKGLSGFYALADQNLFRLNALSDTPKSSEELSRWGEAELERRVGAFASVVVVPEARTNIVPYFFNVGLISFGLSPSRLRDLFGVGFAYGSHSRGPSMGISDASEPSVPRTPAYEGTLEVTYGFALRPGVLLQPDLQYILHPIGVPSRLRAPASNVATPNATAIGVNVVVNF</sequence>
<keyword evidence="4" id="KW-1185">Reference proteome</keyword>
<dbReference type="Proteomes" id="UP000253606">
    <property type="component" value="Chromosome"/>
</dbReference>
<dbReference type="Pfam" id="PF04966">
    <property type="entry name" value="OprB"/>
    <property type="match status" value="1"/>
</dbReference>
<dbReference type="InterPro" id="IPR007049">
    <property type="entry name" value="Carb-sel_porin_OprB"/>
</dbReference>
<dbReference type="GO" id="GO:0015288">
    <property type="term" value="F:porin activity"/>
    <property type="evidence" value="ECO:0007669"/>
    <property type="project" value="InterPro"/>
</dbReference>
<dbReference type="PANTHER" id="PTHR37944">
    <property type="entry name" value="PORIN B"/>
    <property type="match status" value="1"/>
</dbReference>
<dbReference type="GO" id="GO:0008643">
    <property type="term" value="P:carbohydrate transport"/>
    <property type="evidence" value="ECO:0007669"/>
    <property type="project" value="InterPro"/>
</dbReference>
<evidence type="ECO:0000256" key="2">
    <source>
        <dbReference type="RuleBase" id="RU363072"/>
    </source>
</evidence>
<dbReference type="EMBL" id="CP030840">
    <property type="protein sequence ID" value="AXC11203.1"/>
    <property type="molecule type" value="Genomic_DNA"/>
</dbReference>
<dbReference type="PANTHER" id="PTHR37944:SF1">
    <property type="entry name" value="PORIN B"/>
    <property type="match status" value="1"/>
</dbReference>
<gene>
    <name evidence="3" type="ORF">ACPOL_1863</name>
</gene>
<proteinExistence type="inferred from homology"/>
<accession>A0A2Z5FWD7</accession>
<dbReference type="GO" id="GO:0016020">
    <property type="term" value="C:membrane"/>
    <property type="evidence" value="ECO:0007669"/>
    <property type="project" value="InterPro"/>
</dbReference>
<evidence type="ECO:0000256" key="1">
    <source>
        <dbReference type="ARBA" id="ARBA00008769"/>
    </source>
</evidence>
<reference evidence="3 4" key="1">
    <citation type="journal article" date="2018" name="Front. Microbiol.">
        <title>Hydrolytic Capabilities as a Key to Environmental Success: Chitinolytic and Cellulolytic Acidobacteria From Acidic Sub-arctic Soils and Boreal Peatlands.</title>
        <authorList>
            <person name="Belova S.E."/>
            <person name="Ravin N.V."/>
            <person name="Pankratov T.A."/>
            <person name="Rakitin A.L."/>
            <person name="Ivanova A.A."/>
            <person name="Beletsky A.V."/>
            <person name="Mardanov A.V."/>
            <person name="Sinninghe Damste J.S."/>
            <person name="Dedysh S.N."/>
        </authorList>
    </citation>
    <scope>NUCLEOTIDE SEQUENCE [LARGE SCALE GENOMIC DNA]</scope>
    <source>
        <strain evidence="3 4">SBC82</strain>
    </source>
</reference>
<dbReference type="InterPro" id="IPR038673">
    <property type="entry name" value="OprB_sf"/>
</dbReference>
<evidence type="ECO:0000313" key="3">
    <source>
        <dbReference type="EMBL" id="AXC11203.1"/>
    </source>
</evidence>
<dbReference type="KEGG" id="abas:ACPOL_1863"/>
<name>A0A2Z5FWD7_9BACT</name>
<comment type="similarity">
    <text evidence="1 2">Belongs to the OprB family.</text>
</comment>
<dbReference type="Gene3D" id="2.40.160.180">
    <property type="entry name" value="Carbohydrate-selective porin OprB"/>
    <property type="match status" value="1"/>
</dbReference>
<dbReference type="AlphaFoldDB" id="A0A2Z5FWD7"/>
<organism evidence="3 4">
    <name type="scientific">Acidisarcina polymorpha</name>
    <dbReference type="NCBI Taxonomy" id="2211140"/>
    <lineage>
        <taxon>Bacteria</taxon>
        <taxon>Pseudomonadati</taxon>
        <taxon>Acidobacteriota</taxon>
        <taxon>Terriglobia</taxon>
        <taxon>Terriglobales</taxon>
        <taxon>Acidobacteriaceae</taxon>
        <taxon>Acidisarcina</taxon>
    </lineage>
</organism>
<dbReference type="OrthoDB" id="177316at2"/>
<dbReference type="InterPro" id="IPR052932">
    <property type="entry name" value="OprB_Porin"/>
</dbReference>